<evidence type="ECO:0000256" key="14">
    <source>
        <dbReference type="ARBA" id="ARBA00038492"/>
    </source>
</evidence>
<keyword evidence="7 18" id="KW-1133">Transmembrane helix</keyword>
<dbReference type="SUPFAM" id="SSF53822">
    <property type="entry name" value="Periplasmic binding protein-like I"/>
    <property type="match status" value="1"/>
</dbReference>
<evidence type="ECO:0000256" key="13">
    <source>
        <dbReference type="ARBA" id="ARBA00037659"/>
    </source>
</evidence>
<evidence type="ECO:0000256" key="11">
    <source>
        <dbReference type="ARBA" id="ARBA00023180"/>
    </source>
</evidence>
<evidence type="ECO:0000256" key="10">
    <source>
        <dbReference type="ARBA" id="ARBA00023170"/>
    </source>
</evidence>
<evidence type="ECO:0000313" key="22">
    <source>
        <dbReference type="Proteomes" id="UP000710432"/>
    </source>
</evidence>
<name>A0A8J6G138_MICOH</name>
<evidence type="ECO:0000256" key="2">
    <source>
        <dbReference type="ARBA" id="ARBA00022475"/>
    </source>
</evidence>
<evidence type="ECO:0000256" key="6">
    <source>
        <dbReference type="ARBA" id="ARBA00022729"/>
    </source>
</evidence>
<comment type="function">
    <text evidence="13">Putative taste receptor. TAS1R2/TAS1R3 recognizes diverse natural and synthetic sweeteners.</text>
</comment>
<dbReference type="GO" id="GO:0005886">
    <property type="term" value="C:plasma membrane"/>
    <property type="evidence" value="ECO:0007669"/>
    <property type="project" value="UniProtKB-SubCell"/>
</dbReference>
<evidence type="ECO:0000256" key="15">
    <source>
        <dbReference type="ARBA" id="ARBA00038699"/>
    </source>
</evidence>
<evidence type="ECO:0000256" key="5">
    <source>
        <dbReference type="ARBA" id="ARBA00022692"/>
    </source>
</evidence>
<feature type="signal peptide" evidence="19">
    <location>
        <begin position="1"/>
        <end position="24"/>
    </location>
</feature>
<keyword evidence="2" id="KW-1003">Cell membrane</keyword>
<gene>
    <name evidence="21" type="ORF">LTLLF_188120</name>
</gene>
<sequence>MGPRARTLHLLLLLLYALTKPGELIENSDFHLAGDYLLGGLFSLHANVKSISHLSYLQVPRCNEFELKVLGYNLMQAMRFAVEEINNCSSLLPGVLLGYEMVDVCYLSNNIHPGLYFLAQEDDFFPILKDYSSYMPHVVAVIGPDNSESAITVSNILSHFLMPQITYSAISDKLRDKRRFPAMLRTVPSATHHVEAMVQLMGLFRWNWIVVLVSNDEYGRENGQLLTQRLITTGEICIAFQEVIPVPEPSQVLGPEDQIQVNNILEKLRWTTARVVVVFSPELALNIFFQEVLRWNITDLVWIASESWSIDPVLHNLKDLRHTGTFLGITIQKVSIPGFSKFRVRYTKPERPMSNKTNPRATCNQDCDACLNTTEFYNDALILSGERVVYGVYSAVYAVAHALHRFLQCNQVRCTKETVYPWKLLREIRNVSFTLLGNRLFFDYHGDMPMLLDVIQWRWDDGQNPFESVASYSPTHKRLTYINNVSWHTPNNMIPVSMCSKSCQLGQRKKPVGLHPCCFECLDCPPGTYLNLSTDEFNCLPCPGSMWSHKNNMACFKRRLSFLEWNEVPTIVVTILAALGFFSTLAILLVFWRHFQTPMVRSAGGAMCFLMLVPLLLAFVMVPVYVGPPTVLTCLCRQAFFTVCFSICLSCIAVRSFHIVCVFKMARRLPRAYGFWVRYHGPYVFVASITAIKVALVASNMLTTTINPIGRTDPEDPNIMILSCHPNYRNGLLFNTSMDLLLSVMGFSFAYMGKELPTNYNEAKFITLSMTFSFTSSISLCTFMSVHDGVLVTIMDLLVTVLNFLAISLGYFGPKCYMILFYPERNTPAYFNSMIQGYTMRKN</sequence>
<evidence type="ECO:0000256" key="16">
    <source>
        <dbReference type="ARBA" id="ARBA00040704"/>
    </source>
</evidence>
<evidence type="ECO:0000256" key="1">
    <source>
        <dbReference type="ARBA" id="ARBA00004651"/>
    </source>
</evidence>
<dbReference type="PROSITE" id="PS00980">
    <property type="entry name" value="G_PROTEIN_RECEP_F3_2"/>
    <property type="match status" value="1"/>
</dbReference>
<dbReference type="Gene3D" id="2.10.50.30">
    <property type="entry name" value="GPCR, family 3, nine cysteines domain"/>
    <property type="match status" value="1"/>
</dbReference>
<dbReference type="InterPro" id="IPR000068">
    <property type="entry name" value="GPCR_3_Ca_sens_rcpt-rel"/>
</dbReference>
<dbReference type="GO" id="GO:0004930">
    <property type="term" value="F:G protein-coupled receptor activity"/>
    <property type="evidence" value="ECO:0007669"/>
    <property type="project" value="UniProtKB-KW"/>
</dbReference>
<evidence type="ECO:0000256" key="7">
    <source>
        <dbReference type="ARBA" id="ARBA00022989"/>
    </source>
</evidence>
<feature type="transmembrane region" description="Helical" evidence="18">
    <location>
        <begin position="571"/>
        <end position="592"/>
    </location>
</feature>
<dbReference type="FunFam" id="3.40.50.2300:FF:000016">
    <property type="entry name" value="Taste 1 receptor member 2"/>
    <property type="match status" value="1"/>
</dbReference>
<evidence type="ECO:0000256" key="8">
    <source>
        <dbReference type="ARBA" id="ARBA00023040"/>
    </source>
</evidence>
<dbReference type="EMBL" id="JAATJU010025600">
    <property type="protein sequence ID" value="KAH0503144.1"/>
    <property type="molecule type" value="Genomic_DNA"/>
</dbReference>
<evidence type="ECO:0000256" key="3">
    <source>
        <dbReference type="ARBA" id="ARBA00022480"/>
    </source>
</evidence>
<dbReference type="SUPFAM" id="SSF57586">
    <property type="entry name" value="TNF receptor-like"/>
    <property type="match status" value="1"/>
</dbReference>
<proteinExistence type="inferred from homology"/>
<evidence type="ECO:0000256" key="9">
    <source>
        <dbReference type="ARBA" id="ARBA00023136"/>
    </source>
</evidence>
<feature type="transmembrane region" description="Helical" evidence="18">
    <location>
        <begin position="792"/>
        <end position="812"/>
    </location>
</feature>
<keyword evidence="8" id="KW-0297">G-protein coupled receptor</keyword>
<dbReference type="Gene3D" id="3.40.50.2300">
    <property type="match status" value="2"/>
</dbReference>
<dbReference type="PANTHER" id="PTHR24061">
    <property type="entry name" value="CALCIUM-SENSING RECEPTOR-RELATED"/>
    <property type="match status" value="1"/>
</dbReference>
<dbReference type="GO" id="GO:1903767">
    <property type="term" value="C:sweet taste receptor complex"/>
    <property type="evidence" value="ECO:0007669"/>
    <property type="project" value="TreeGrafter"/>
</dbReference>
<evidence type="ECO:0000256" key="18">
    <source>
        <dbReference type="SAM" id="Phobius"/>
    </source>
</evidence>
<dbReference type="PANTHER" id="PTHR24061:SF517">
    <property type="entry name" value="TASTE RECEPTOR TYPE 1 MEMBER 2"/>
    <property type="match status" value="1"/>
</dbReference>
<feature type="transmembrane region" description="Helical" evidence="18">
    <location>
        <begin position="638"/>
        <end position="663"/>
    </location>
</feature>
<dbReference type="Proteomes" id="UP000710432">
    <property type="component" value="Unassembled WGS sequence"/>
</dbReference>
<evidence type="ECO:0000256" key="12">
    <source>
        <dbReference type="ARBA" id="ARBA00023224"/>
    </source>
</evidence>
<keyword evidence="9 18" id="KW-0472">Membrane</keyword>
<dbReference type="PRINTS" id="PR00248">
    <property type="entry name" value="GPCRMGR"/>
</dbReference>
<evidence type="ECO:0000256" key="4">
    <source>
        <dbReference type="ARBA" id="ARBA00022606"/>
    </source>
</evidence>
<dbReference type="InterPro" id="IPR028082">
    <property type="entry name" value="Peripla_BP_I"/>
</dbReference>
<evidence type="ECO:0000256" key="19">
    <source>
        <dbReference type="SAM" id="SignalP"/>
    </source>
</evidence>
<evidence type="ECO:0000256" key="17">
    <source>
        <dbReference type="ARBA" id="ARBA00042616"/>
    </source>
</evidence>
<dbReference type="GO" id="GO:0033041">
    <property type="term" value="F:sweet taste receptor activity"/>
    <property type="evidence" value="ECO:0007669"/>
    <property type="project" value="TreeGrafter"/>
</dbReference>
<feature type="chain" id="PRO_5035215216" description="Taste receptor type 1 member 2" evidence="19">
    <location>
        <begin position="25"/>
        <end position="843"/>
    </location>
</feature>
<feature type="domain" description="G-protein coupled receptors family 3 profile" evidence="20">
    <location>
        <begin position="569"/>
        <end position="827"/>
    </location>
</feature>
<keyword evidence="6 19" id="KW-0732">Signal</keyword>
<dbReference type="InterPro" id="IPR001828">
    <property type="entry name" value="ANF_lig-bd_rcpt"/>
</dbReference>
<keyword evidence="12" id="KW-0807">Transducer</keyword>
<organism evidence="21 22">
    <name type="scientific">Microtus ochrogaster</name>
    <name type="common">Prairie vole</name>
    <dbReference type="NCBI Taxonomy" id="79684"/>
    <lineage>
        <taxon>Eukaryota</taxon>
        <taxon>Metazoa</taxon>
        <taxon>Chordata</taxon>
        <taxon>Craniata</taxon>
        <taxon>Vertebrata</taxon>
        <taxon>Euteleostomi</taxon>
        <taxon>Mammalia</taxon>
        <taxon>Eutheria</taxon>
        <taxon>Euarchontoglires</taxon>
        <taxon>Glires</taxon>
        <taxon>Rodentia</taxon>
        <taxon>Myomorpha</taxon>
        <taxon>Muroidea</taxon>
        <taxon>Cricetidae</taxon>
        <taxon>Arvicolinae</taxon>
        <taxon>Microtus</taxon>
    </lineage>
</organism>
<comment type="subunit">
    <text evidence="15">Forms heterodimers with TAS1R3.</text>
</comment>
<evidence type="ECO:0000259" key="20">
    <source>
        <dbReference type="PROSITE" id="PS50259"/>
    </source>
</evidence>
<keyword evidence="10 21" id="KW-0675">Receptor</keyword>
<dbReference type="InterPro" id="IPR017978">
    <property type="entry name" value="GPCR_3_C"/>
</dbReference>
<evidence type="ECO:0000313" key="21">
    <source>
        <dbReference type="EMBL" id="KAH0503144.1"/>
    </source>
</evidence>
<dbReference type="Pfam" id="PF01094">
    <property type="entry name" value="ANF_receptor"/>
    <property type="match status" value="1"/>
</dbReference>
<dbReference type="InterPro" id="IPR017979">
    <property type="entry name" value="GPCR_3_CS"/>
</dbReference>
<reference evidence="21" key="1">
    <citation type="submission" date="2020-03" db="EMBL/GenBank/DDBJ databases">
        <title>Studies in the Genomics of Life Span.</title>
        <authorList>
            <person name="Glass D."/>
        </authorList>
    </citation>
    <scope>NUCLEOTIDE SEQUENCE</scope>
    <source>
        <strain evidence="21">LTLLF</strain>
        <tissue evidence="21">Muscle</tissue>
    </source>
</reference>
<protein>
    <recommendedName>
        <fullName evidence="16">Taste receptor type 1 member 2</fullName>
    </recommendedName>
    <alternativeName>
        <fullName evidence="17">Sweet taste receptor T1R2</fullName>
    </alternativeName>
</protein>
<keyword evidence="5 18" id="KW-0812">Transmembrane</keyword>
<feature type="transmembrane region" description="Helical" evidence="18">
    <location>
        <begin position="604"/>
        <end position="626"/>
    </location>
</feature>
<dbReference type="InterPro" id="IPR011500">
    <property type="entry name" value="GPCR_3_9-Cys_dom"/>
</dbReference>
<dbReference type="Pfam" id="PF00003">
    <property type="entry name" value="7tm_3"/>
    <property type="match status" value="1"/>
</dbReference>
<keyword evidence="3" id="KW-0919">Taste</keyword>
<comment type="similarity">
    <text evidence="14">Belongs to the G-protein coupled receptor 3 family. TAS1R subfamily.</text>
</comment>
<dbReference type="InterPro" id="IPR000337">
    <property type="entry name" value="GPCR_3"/>
</dbReference>
<keyword evidence="4" id="KW-0716">Sensory transduction</keyword>
<keyword evidence="11" id="KW-0325">Glycoprotein</keyword>
<dbReference type="PROSITE" id="PS50259">
    <property type="entry name" value="G_PROTEIN_RECEP_F3_4"/>
    <property type="match status" value="1"/>
</dbReference>
<comment type="caution">
    <text evidence="21">The sequence shown here is derived from an EMBL/GenBank/DDBJ whole genome shotgun (WGS) entry which is preliminary data.</text>
</comment>
<dbReference type="InterPro" id="IPR038550">
    <property type="entry name" value="GPCR_3_9-Cys_sf"/>
</dbReference>
<dbReference type="Pfam" id="PF07562">
    <property type="entry name" value="NCD3G"/>
    <property type="match status" value="1"/>
</dbReference>
<dbReference type="AlphaFoldDB" id="A0A8J6G138"/>
<accession>A0A8J6G138</accession>
<feature type="transmembrane region" description="Helical" evidence="18">
    <location>
        <begin position="683"/>
        <end position="702"/>
    </location>
</feature>
<feature type="transmembrane region" description="Helical" evidence="18">
    <location>
        <begin position="732"/>
        <end position="753"/>
    </location>
</feature>
<feature type="transmembrane region" description="Helical" evidence="18">
    <location>
        <begin position="765"/>
        <end position="786"/>
    </location>
</feature>
<dbReference type="FunFam" id="2.10.50.30:FF:000004">
    <property type="entry name" value="Taste receptor type 1 member 3-like protein"/>
    <property type="match status" value="1"/>
</dbReference>
<comment type="subcellular location">
    <subcellularLocation>
        <location evidence="1">Cell membrane</location>
        <topology evidence="1">Multi-pass membrane protein</topology>
    </subcellularLocation>
</comment>